<sequence length="139" mass="15818">MKLCEGDGIAAVRNKIMAKLHIKEAKEHIQLTYQMPQWMDVDGSVKPVPIHIRSNDDLDMFLLMRTDLHDLKLYVMPLPLNMSIDVEDFRVVPVIHGFALAKVVKGSVYDRDQAVQRDKSTVENTNDGIMLTQLTRETG</sequence>
<dbReference type="AlphaFoldDB" id="A0A6D2IGR4"/>
<protein>
    <submittedName>
        <fullName evidence="1">Uncharacterized protein</fullName>
    </submittedName>
</protein>
<name>A0A6D2IGR4_9BRAS</name>
<gene>
    <name evidence="1" type="ORF">MERR_LOCUS13440</name>
</gene>
<dbReference type="OrthoDB" id="10437311at2759"/>
<evidence type="ECO:0000313" key="1">
    <source>
        <dbReference type="EMBL" id="CAA7026205.1"/>
    </source>
</evidence>
<accession>A0A6D2IGR4</accession>
<organism evidence="1 2">
    <name type="scientific">Microthlaspi erraticum</name>
    <dbReference type="NCBI Taxonomy" id="1685480"/>
    <lineage>
        <taxon>Eukaryota</taxon>
        <taxon>Viridiplantae</taxon>
        <taxon>Streptophyta</taxon>
        <taxon>Embryophyta</taxon>
        <taxon>Tracheophyta</taxon>
        <taxon>Spermatophyta</taxon>
        <taxon>Magnoliopsida</taxon>
        <taxon>eudicotyledons</taxon>
        <taxon>Gunneridae</taxon>
        <taxon>Pentapetalae</taxon>
        <taxon>rosids</taxon>
        <taxon>malvids</taxon>
        <taxon>Brassicales</taxon>
        <taxon>Brassicaceae</taxon>
        <taxon>Coluteocarpeae</taxon>
        <taxon>Microthlaspi</taxon>
    </lineage>
</organism>
<dbReference type="Proteomes" id="UP000467841">
    <property type="component" value="Unassembled WGS sequence"/>
</dbReference>
<reference evidence="1" key="1">
    <citation type="submission" date="2020-01" db="EMBL/GenBank/DDBJ databases">
        <authorList>
            <person name="Mishra B."/>
        </authorList>
    </citation>
    <scope>NUCLEOTIDE SEQUENCE [LARGE SCALE GENOMIC DNA]</scope>
</reference>
<keyword evidence="2" id="KW-1185">Reference proteome</keyword>
<comment type="caution">
    <text evidence="1">The sequence shown here is derived from an EMBL/GenBank/DDBJ whole genome shotgun (WGS) entry which is preliminary data.</text>
</comment>
<proteinExistence type="predicted"/>
<dbReference type="EMBL" id="CACVBM020001050">
    <property type="protein sequence ID" value="CAA7026205.1"/>
    <property type="molecule type" value="Genomic_DNA"/>
</dbReference>
<evidence type="ECO:0000313" key="2">
    <source>
        <dbReference type="Proteomes" id="UP000467841"/>
    </source>
</evidence>